<dbReference type="PROSITE" id="PS50011">
    <property type="entry name" value="PROTEIN_KINASE_DOM"/>
    <property type="match status" value="1"/>
</dbReference>
<evidence type="ECO:0000256" key="13">
    <source>
        <dbReference type="ARBA" id="ARBA00051243"/>
    </source>
</evidence>
<gene>
    <name evidence="17" type="ORF">CUNI_LOCUS18582</name>
</gene>
<dbReference type="EMBL" id="CAJHNH020005835">
    <property type="protein sequence ID" value="CAG5133024.1"/>
    <property type="molecule type" value="Genomic_DNA"/>
</dbReference>
<evidence type="ECO:0000256" key="7">
    <source>
        <dbReference type="ARBA" id="ARBA00022777"/>
    </source>
</evidence>
<dbReference type="InterPro" id="IPR008266">
    <property type="entry name" value="Tyr_kinase_AS"/>
</dbReference>
<keyword evidence="12" id="KW-0325">Glycoprotein</keyword>
<evidence type="ECO:0000313" key="17">
    <source>
        <dbReference type="EMBL" id="CAG5133024.1"/>
    </source>
</evidence>
<dbReference type="Gene3D" id="3.30.200.20">
    <property type="entry name" value="Phosphorylase Kinase, domain 1"/>
    <property type="match status" value="1"/>
</dbReference>
<organism evidence="17 18">
    <name type="scientific">Candidula unifasciata</name>
    <dbReference type="NCBI Taxonomy" id="100452"/>
    <lineage>
        <taxon>Eukaryota</taxon>
        <taxon>Metazoa</taxon>
        <taxon>Spiralia</taxon>
        <taxon>Lophotrochozoa</taxon>
        <taxon>Mollusca</taxon>
        <taxon>Gastropoda</taxon>
        <taxon>Heterobranchia</taxon>
        <taxon>Euthyneura</taxon>
        <taxon>Panpulmonata</taxon>
        <taxon>Eupulmonata</taxon>
        <taxon>Stylommatophora</taxon>
        <taxon>Helicina</taxon>
        <taxon>Helicoidea</taxon>
        <taxon>Geomitridae</taxon>
        <taxon>Candidula</taxon>
    </lineage>
</organism>
<evidence type="ECO:0000256" key="14">
    <source>
        <dbReference type="SAM" id="Phobius"/>
    </source>
</evidence>
<evidence type="ECO:0000256" key="2">
    <source>
        <dbReference type="ARBA" id="ARBA00011902"/>
    </source>
</evidence>
<evidence type="ECO:0000256" key="4">
    <source>
        <dbReference type="ARBA" id="ARBA00022692"/>
    </source>
</evidence>
<evidence type="ECO:0000259" key="16">
    <source>
        <dbReference type="PROSITE" id="PS50011"/>
    </source>
</evidence>
<evidence type="ECO:0000256" key="15">
    <source>
        <dbReference type="SAM" id="SignalP"/>
    </source>
</evidence>
<feature type="transmembrane region" description="Helical" evidence="14">
    <location>
        <begin position="611"/>
        <end position="632"/>
    </location>
</feature>
<feature type="non-terminal residue" evidence="17">
    <location>
        <position position="1008"/>
    </location>
</feature>
<keyword evidence="8" id="KW-0067">ATP-binding</keyword>
<accession>A0A8S3ZV59</accession>
<keyword evidence="5 15" id="KW-0732">Signal</keyword>
<dbReference type="InterPro" id="IPR020635">
    <property type="entry name" value="Tyr_kinase_cat_dom"/>
</dbReference>
<sequence length="1008" mass="111572">MLQLMVSVPFYLARLLLLEILAERLCSGELILTPHDPDVFMEMCQAQYRAWCRDQGANCTNTSQIPANATWLVRCDQADTNQTDTHCEGTCSYLASVEGYVPEQPNVNIDRVPLTRVVELSWRADPQSLSEVVYVIASSQANTTATLDMVQLSEAGNVTYQLRVPDICWTPEIRVAAVSQFGSRWFSDVVDIPDLIPGPPQDMNLTSLNFDPAIEAEFIFYTLEWRPPDGWSSLDLELEHKFDYLTECVQTPDLIPLSLFVDKFQRFPSQAPSNSAAQGAFRLTGRIPTDAIGCNITFSIRAISRCSDAAVGAEGRHSLNLSCDKVPGYRGKSCGPSSVVFPGPVNDARFVIVPDAEGLLGLVSWRPPDSMGSFNNLDSYHVFWGIMDLMNSDPIAQLTDLLGHAAVPGTKLEADLNLNVTWLHPEETVGVMITAAGQGQVIDLPFSDIYVPANGITSTTQPGTIIADDDIIIVLERVTDQSCCADIFWRRTGVGDEDNLAVSYDIQWGLLFGGDNITDATAAFIPINTTRVEQAYITLSGLLENTTYGIKIVPVFNLSNVVEDQQDPVWNQPELHTFTMSARHATKQLTSTPAMPYTQQTKPGPQGLNTLHVIAVAMSGLLASVVALLIFVRLRRRHHRLGMAGVVSVTDTEYRDYAVFSPGTSLNGGAAHCPVVSDQWELPLSCIKFGCVLGSGAFGKVVKGQVTRAILTHRGVSPLIVEGGKYFDDVSTLHVTVAIKMLQEDCDSMYKQDFLKEIQLMKTLGHHQNVVSMLGCCTLRDPICLLVEHAEFGDLLNFLKDVRQRLVKVSSLNSQYVNGNTTVLTSSDLLRFAHQVSLGMDFLASKGFVHRDLAARNVLMCANRTCKIGDFGLARYIYDNVVYVNRRGGRLPVKWMSVEAIFDMSFSTASDVWSFGILLYEIVTLGGTPYPTIPTRELLRELQEGYRMEKPENCSNQIYEMMMQCWQTNPNDRPTFSLLSQWLQAMIKDTSETDHLAGKLALDLHNYT</sequence>
<feature type="signal peptide" evidence="15">
    <location>
        <begin position="1"/>
        <end position="28"/>
    </location>
</feature>
<dbReference type="EC" id="2.7.10.1" evidence="2"/>
<evidence type="ECO:0000256" key="10">
    <source>
        <dbReference type="ARBA" id="ARBA00023136"/>
    </source>
</evidence>
<dbReference type="GO" id="GO:0005886">
    <property type="term" value="C:plasma membrane"/>
    <property type="evidence" value="ECO:0007669"/>
    <property type="project" value="TreeGrafter"/>
</dbReference>
<keyword evidence="18" id="KW-1185">Reference proteome</keyword>
<evidence type="ECO:0000313" key="18">
    <source>
        <dbReference type="Proteomes" id="UP000678393"/>
    </source>
</evidence>
<dbReference type="GO" id="GO:0005524">
    <property type="term" value="F:ATP binding"/>
    <property type="evidence" value="ECO:0007669"/>
    <property type="project" value="UniProtKB-KW"/>
</dbReference>
<dbReference type="PANTHER" id="PTHR24416">
    <property type="entry name" value="TYROSINE-PROTEIN KINASE RECEPTOR"/>
    <property type="match status" value="1"/>
</dbReference>
<dbReference type="FunFam" id="1.10.510.10:FF:000190">
    <property type="entry name" value="Proto-oncogene tyrosine-protein kinase receptor Ret"/>
    <property type="match status" value="1"/>
</dbReference>
<dbReference type="Pfam" id="PF07714">
    <property type="entry name" value="PK_Tyr_Ser-Thr"/>
    <property type="match status" value="1"/>
</dbReference>
<dbReference type="Proteomes" id="UP000678393">
    <property type="component" value="Unassembled WGS sequence"/>
</dbReference>
<dbReference type="PROSITE" id="PS00109">
    <property type="entry name" value="PROTEIN_KINASE_TYR"/>
    <property type="match status" value="1"/>
</dbReference>
<evidence type="ECO:0000256" key="3">
    <source>
        <dbReference type="ARBA" id="ARBA00022679"/>
    </source>
</evidence>
<keyword evidence="7" id="KW-0418">Kinase</keyword>
<feature type="domain" description="Protein kinase" evidence="16">
    <location>
        <begin position="687"/>
        <end position="983"/>
    </location>
</feature>
<evidence type="ECO:0000256" key="9">
    <source>
        <dbReference type="ARBA" id="ARBA00022989"/>
    </source>
</evidence>
<keyword evidence="3" id="KW-0808">Transferase</keyword>
<dbReference type="InterPro" id="IPR000719">
    <property type="entry name" value="Prot_kinase_dom"/>
</dbReference>
<proteinExistence type="predicted"/>
<dbReference type="InterPro" id="IPR011009">
    <property type="entry name" value="Kinase-like_dom_sf"/>
</dbReference>
<dbReference type="InterPro" id="IPR001245">
    <property type="entry name" value="Ser-Thr/Tyr_kinase_cat_dom"/>
</dbReference>
<keyword evidence="6" id="KW-0547">Nucleotide-binding</keyword>
<evidence type="ECO:0000256" key="5">
    <source>
        <dbReference type="ARBA" id="ARBA00022729"/>
    </source>
</evidence>
<comment type="catalytic activity">
    <reaction evidence="13">
        <text>L-tyrosyl-[protein] + ATP = O-phospho-L-tyrosyl-[protein] + ADP + H(+)</text>
        <dbReference type="Rhea" id="RHEA:10596"/>
        <dbReference type="Rhea" id="RHEA-COMP:10136"/>
        <dbReference type="Rhea" id="RHEA-COMP:20101"/>
        <dbReference type="ChEBI" id="CHEBI:15378"/>
        <dbReference type="ChEBI" id="CHEBI:30616"/>
        <dbReference type="ChEBI" id="CHEBI:46858"/>
        <dbReference type="ChEBI" id="CHEBI:61978"/>
        <dbReference type="ChEBI" id="CHEBI:456216"/>
        <dbReference type="EC" id="2.7.10.1"/>
    </reaction>
</comment>
<dbReference type="SMART" id="SM00219">
    <property type="entry name" value="TyrKc"/>
    <property type="match status" value="1"/>
</dbReference>
<dbReference type="CDD" id="cd00192">
    <property type="entry name" value="PTKc"/>
    <property type="match status" value="1"/>
</dbReference>
<comment type="subcellular location">
    <subcellularLocation>
        <location evidence="1">Membrane</location>
        <topology evidence="1">Single-pass type I membrane protein</topology>
    </subcellularLocation>
</comment>
<dbReference type="Gene3D" id="1.10.510.10">
    <property type="entry name" value="Transferase(Phosphotransferase) domain 1"/>
    <property type="match status" value="1"/>
</dbReference>
<comment type="caution">
    <text evidence="17">The sequence shown here is derived from an EMBL/GenBank/DDBJ whole genome shotgun (WGS) entry which is preliminary data.</text>
</comment>
<evidence type="ECO:0000256" key="8">
    <source>
        <dbReference type="ARBA" id="ARBA00022840"/>
    </source>
</evidence>
<dbReference type="PANTHER" id="PTHR24416:SF583">
    <property type="entry name" value="RECEPTOR PROTEIN-TYROSINE KINASE"/>
    <property type="match status" value="1"/>
</dbReference>
<dbReference type="AlphaFoldDB" id="A0A8S3ZV59"/>
<keyword evidence="11" id="KW-0829">Tyrosine-protein kinase</keyword>
<reference evidence="17" key="1">
    <citation type="submission" date="2021-04" db="EMBL/GenBank/DDBJ databases">
        <authorList>
            <consortium name="Molecular Ecology Group"/>
        </authorList>
    </citation>
    <scope>NUCLEOTIDE SEQUENCE</scope>
</reference>
<dbReference type="PRINTS" id="PR00109">
    <property type="entry name" value="TYRKINASE"/>
</dbReference>
<dbReference type="SUPFAM" id="SSF56112">
    <property type="entry name" value="Protein kinase-like (PK-like)"/>
    <property type="match status" value="1"/>
</dbReference>
<protein>
    <recommendedName>
        <fullName evidence="2">receptor protein-tyrosine kinase</fullName>
        <ecNumber evidence="2">2.7.10.1</ecNumber>
    </recommendedName>
</protein>
<evidence type="ECO:0000256" key="1">
    <source>
        <dbReference type="ARBA" id="ARBA00004479"/>
    </source>
</evidence>
<keyword evidence="9 14" id="KW-1133">Transmembrane helix</keyword>
<dbReference type="InterPro" id="IPR050122">
    <property type="entry name" value="RTK"/>
</dbReference>
<dbReference type="GO" id="GO:0007169">
    <property type="term" value="P:cell surface receptor protein tyrosine kinase signaling pathway"/>
    <property type="evidence" value="ECO:0007669"/>
    <property type="project" value="TreeGrafter"/>
</dbReference>
<keyword evidence="10 14" id="KW-0472">Membrane</keyword>
<dbReference type="GO" id="GO:0043235">
    <property type="term" value="C:receptor complex"/>
    <property type="evidence" value="ECO:0007669"/>
    <property type="project" value="TreeGrafter"/>
</dbReference>
<dbReference type="OrthoDB" id="5984265at2759"/>
<evidence type="ECO:0000256" key="11">
    <source>
        <dbReference type="ARBA" id="ARBA00023137"/>
    </source>
</evidence>
<evidence type="ECO:0000256" key="6">
    <source>
        <dbReference type="ARBA" id="ARBA00022741"/>
    </source>
</evidence>
<name>A0A8S3ZV59_9EUPU</name>
<feature type="chain" id="PRO_5035917932" description="receptor protein-tyrosine kinase" evidence="15">
    <location>
        <begin position="29"/>
        <end position="1008"/>
    </location>
</feature>
<keyword evidence="4 14" id="KW-0812">Transmembrane</keyword>
<dbReference type="GO" id="GO:0004714">
    <property type="term" value="F:transmembrane receptor protein tyrosine kinase activity"/>
    <property type="evidence" value="ECO:0007669"/>
    <property type="project" value="UniProtKB-EC"/>
</dbReference>
<evidence type="ECO:0000256" key="12">
    <source>
        <dbReference type="ARBA" id="ARBA00023180"/>
    </source>
</evidence>